<proteinExistence type="predicted"/>
<dbReference type="AlphaFoldDB" id="A0A3B5A1X0"/>
<dbReference type="InterPro" id="IPR001763">
    <property type="entry name" value="Rhodanese-like_dom"/>
</dbReference>
<name>A0A3B5A1X0_9TELE</name>
<dbReference type="Gene3D" id="3.40.250.10">
    <property type="entry name" value="Rhodanese-like domain"/>
    <property type="match status" value="1"/>
</dbReference>
<organism evidence="2">
    <name type="scientific">Stegastes partitus</name>
    <name type="common">bicolor damselfish</name>
    <dbReference type="NCBI Taxonomy" id="144197"/>
    <lineage>
        <taxon>Eukaryota</taxon>
        <taxon>Metazoa</taxon>
        <taxon>Chordata</taxon>
        <taxon>Craniata</taxon>
        <taxon>Vertebrata</taxon>
        <taxon>Euteleostomi</taxon>
        <taxon>Actinopterygii</taxon>
        <taxon>Neopterygii</taxon>
        <taxon>Teleostei</taxon>
        <taxon>Neoteleostei</taxon>
        <taxon>Acanthomorphata</taxon>
        <taxon>Ovalentaria</taxon>
        <taxon>Pomacentridae</taxon>
        <taxon>Stegastes</taxon>
    </lineage>
</organism>
<dbReference type="Pfam" id="PF00581">
    <property type="entry name" value="Rhodanese"/>
    <property type="match status" value="1"/>
</dbReference>
<evidence type="ECO:0000313" key="2">
    <source>
        <dbReference type="Ensembl" id="ENSSPAP00000012239.1"/>
    </source>
</evidence>
<protein>
    <submittedName>
        <fullName evidence="2">Thiosulfate sulfurtransferase/rhodanese-like domain-containing protein 1</fullName>
    </submittedName>
</protein>
<dbReference type="STRING" id="144197.ENSSPAP00000012239"/>
<sequence length="160" mass="18023">MALLFDTYCVRLFCHLKPSLCFIQVNGAVLWELSKPLMCFLFLLPGTKEIYYDELKDLMEKSQNLLLVDVRSKDEVAKGHIPGSVHIPVDTVEAEFSLSPEEFKAKYGVNKPPLDAPELVFHCMMGGRGGRATNKAYELGYANARNFVGGYKKWAEKEGK</sequence>
<dbReference type="PROSITE" id="PS50206">
    <property type="entry name" value="RHODANESE_3"/>
    <property type="match status" value="1"/>
</dbReference>
<evidence type="ECO:0000259" key="1">
    <source>
        <dbReference type="PROSITE" id="PS50206"/>
    </source>
</evidence>
<dbReference type="PANTHER" id="PTHR44086">
    <property type="entry name" value="THIOSULFATE SULFURTRANSFERASE RDL2, MITOCHONDRIAL-RELATED"/>
    <property type="match status" value="1"/>
</dbReference>
<dbReference type="SUPFAM" id="SSF52821">
    <property type="entry name" value="Rhodanese/Cell cycle control phosphatase"/>
    <property type="match status" value="1"/>
</dbReference>
<dbReference type="SMART" id="SM00450">
    <property type="entry name" value="RHOD"/>
    <property type="match status" value="1"/>
</dbReference>
<feature type="domain" description="Rhodanese" evidence="1">
    <location>
        <begin position="61"/>
        <end position="159"/>
    </location>
</feature>
<dbReference type="GeneTree" id="ENSGT00940000161394"/>
<dbReference type="Ensembl" id="ENSSPAT00000012446.1">
    <property type="protein sequence ID" value="ENSSPAP00000012239.1"/>
    <property type="gene ID" value="ENSSPAG00000009291.1"/>
</dbReference>
<dbReference type="InterPro" id="IPR036873">
    <property type="entry name" value="Rhodanese-like_dom_sf"/>
</dbReference>
<accession>A0A3B5A1X0</accession>
<dbReference type="PANTHER" id="PTHR44086:SF3">
    <property type="entry name" value="THIOSULFATE SULFURTRANSFERASE_RHODANESE-LIKE DOMAIN-CONTAINING PROTEIN 1 ISOFORM X2"/>
    <property type="match status" value="1"/>
</dbReference>
<reference evidence="2" key="1">
    <citation type="submission" date="2023-09" db="UniProtKB">
        <authorList>
            <consortium name="Ensembl"/>
        </authorList>
    </citation>
    <scope>IDENTIFICATION</scope>
</reference>